<dbReference type="AlphaFoldDB" id="A0A132BBV8"/>
<dbReference type="KEGG" id="psco:LY89DRAFT_266074"/>
<dbReference type="InParanoid" id="A0A132BBV8"/>
<organism evidence="1 2">
    <name type="scientific">Mollisia scopiformis</name>
    <name type="common">Conifer needle endophyte fungus</name>
    <name type="synonym">Phialocephala scopiformis</name>
    <dbReference type="NCBI Taxonomy" id="149040"/>
    <lineage>
        <taxon>Eukaryota</taxon>
        <taxon>Fungi</taxon>
        <taxon>Dikarya</taxon>
        <taxon>Ascomycota</taxon>
        <taxon>Pezizomycotina</taxon>
        <taxon>Leotiomycetes</taxon>
        <taxon>Helotiales</taxon>
        <taxon>Mollisiaceae</taxon>
        <taxon>Mollisia</taxon>
    </lineage>
</organism>
<proteinExistence type="predicted"/>
<sequence length="136" mass="16114">MKLWVLASRLRMARLQDQAIDMLEMRIRLDDMQIETKYFGFVYNNTVPGDALRRYIIDFCVSSSFESGVQDVFPWELRHDIFEEELMKKEVDSTGIHGYHVVEESGEVSRKERARNQSGRRKEGDYHYHSMVLANY</sequence>
<evidence type="ECO:0000313" key="1">
    <source>
        <dbReference type="EMBL" id="KUJ09910.1"/>
    </source>
</evidence>
<keyword evidence="2" id="KW-1185">Reference proteome</keyword>
<reference evidence="1 2" key="1">
    <citation type="submission" date="2015-10" db="EMBL/GenBank/DDBJ databases">
        <title>Full genome of DAOMC 229536 Phialocephala scopiformis, a fungal endophyte of spruce producing the potent anti-insectan compound rugulosin.</title>
        <authorList>
            <consortium name="DOE Joint Genome Institute"/>
            <person name="Walker A.K."/>
            <person name="Frasz S.L."/>
            <person name="Seifert K.A."/>
            <person name="Miller J.D."/>
            <person name="Mondo S.J."/>
            <person name="Labutti K."/>
            <person name="Lipzen A."/>
            <person name="Dockter R."/>
            <person name="Kennedy M."/>
            <person name="Grigoriev I.V."/>
            <person name="Spatafora J.W."/>
        </authorList>
    </citation>
    <scope>NUCLEOTIDE SEQUENCE [LARGE SCALE GENOMIC DNA]</scope>
    <source>
        <strain evidence="1 2">CBS 120377</strain>
    </source>
</reference>
<dbReference type="OrthoDB" id="194443at2759"/>
<dbReference type="EMBL" id="KQ947430">
    <property type="protein sequence ID" value="KUJ09910.1"/>
    <property type="molecule type" value="Genomic_DNA"/>
</dbReference>
<dbReference type="RefSeq" id="XP_018064265.1">
    <property type="nucleotide sequence ID" value="XM_018206310.1"/>
</dbReference>
<accession>A0A132BBV8</accession>
<protein>
    <submittedName>
        <fullName evidence="1">Uncharacterized protein</fullName>
    </submittedName>
</protein>
<name>A0A132BBV8_MOLSC</name>
<dbReference type="GeneID" id="28816036"/>
<dbReference type="Proteomes" id="UP000070700">
    <property type="component" value="Unassembled WGS sequence"/>
</dbReference>
<gene>
    <name evidence="1" type="ORF">LY89DRAFT_266074</name>
</gene>
<evidence type="ECO:0000313" key="2">
    <source>
        <dbReference type="Proteomes" id="UP000070700"/>
    </source>
</evidence>